<keyword evidence="9" id="KW-0233">DNA recombination</keyword>
<dbReference type="GO" id="GO:0005524">
    <property type="term" value="F:ATP binding"/>
    <property type="evidence" value="ECO:0007669"/>
    <property type="project" value="UniProtKB-KW"/>
</dbReference>
<dbReference type="InterPro" id="IPR027417">
    <property type="entry name" value="P-loop_NTPase"/>
</dbReference>
<dbReference type="InterPro" id="IPR003395">
    <property type="entry name" value="RecF/RecN/SMC_N"/>
</dbReference>
<dbReference type="VEuPathDB" id="FungiDB:AFLA_010635"/>
<dbReference type="VEuPathDB" id="FungiDB:F9C07_2074795"/>
<keyword evidence="6" id="KW-0227">DNA damage</keyword>
<gene>
    <name evidence="15" type="ORF">F9C07_2074795</name>
</gene>
<feature type="coiled-coil region" evidence="12">
    <location>
        <begin position="751"/>
        <end position="978"/>
    </location>
</feature>
<evidence type="ECO:0000313" key="16">
    <source>
        <dbReference type="Proteomes" id="UP000596276"/>
    </source>
</evidence>
<keyword evidence="4" id="KW-0158">Chromosome</keyword>
<evidence type="ECO:0000256" key="10">
    <source>
        <dbReference type="ARBA" id="ARBA00023204"/>
    </source>
</evidence>
<dbReference type="GO" id="GO:0005634">
    <property type="term" value="C:nucleus"/>
    <property type="evidence" value="ECO:0007669"/>
    <property type="project" value="UniProtKB-SubCell"/>
</dbReference>
<evidence type="ECO:0000256" key="3">
    <source>
        <dbReference type="ARBA" id="ARBA00006793"/>
    </source>
</evidence>
<evidence type="ECO:0000256" key="11">
    <source>
        <dbReference type="ARBA" id="ARBA00023242"/>
    </source>
</evidence>
<dbReference type="GO" id="GO:0030915">
    <property type="term" value="C:Smc5-Smc6 complex"/>
    <property type="evidence" value="ECO:0007669"/>
    <property type="project" value="TreeGrafter"/>
</dbReference>
<keyword evidence="7" id="KW-0067">ATP-binding</keyword>
<dbReference type="SUPFAM" id="SSF52540">
    <property type="entry name" value="P-loop containing nucleoside triphosphate hydrolases"/>
    <property type="match status" value="1"/>
</dbReference>
<dbReference type="PANTHER" id="PTHR19306">
    <property type="entry name" value="STRUCTURAL MAINTENANCE OF CHROMOSOMES 5,6 SMC5, SMC6"/>
    <property type="match status" value="1"/>
</dbReference>
<dbReference type="PANTHER" id="PTHR19306:SF6">
    <property type="entry name" value="STRUCTURAL MAINTENANCE OF CHROMOSOMES PROTEIN 6"/>
    <property type="match status" value="1"/>
</dbReference>
<dbReference type="EMBL" id="CP044623">
    <property type="protein sequence ID" value="QRD94161.1"/>
    <property type="molecule type" value="Genomic_DNA"/>
</dbReference>
<keyword evidence="8 12" id="KW-0175">Coiled coil</keyword>
<evidence type="ECO:0000256" key="9">
    <source>
        <dbReference type="ARBA" id="ARBA00023172"/>
    </source>
</evidence>
<evidence type="ECO:0000256" key="5">
    <source>
        <dbReference type="ARBA" id="ARBA00022741"/>
    </source>
</evidence>
<dbReference type="Pfam" id="PF02463">
    <property type="entry name" value="SMC_N"/>
    <property type="match status" value="1"/>
</dbReference>
<sequence length="1169" mass="133262">MSSLKRPQRPLEQGEWDEGDDNRLSSSSSACHLRKRIRTSKSPASYEGTGVSDSESEGRIHHSITQALEYDEDELELRATQLIQEKYSFAGDEPNVPAEHGILERVECYNFMCHDHFYVELGPLINFIVGKNGSGKSAVLTAITLCLGGKASATNRGQSLKSFIKEGKEYVRLSLYWSATIVVRIKNQGDGAYMPDDYGKSIVIERHFTKAGTSGFKIKAENGRIVSTKKAELDAIIDFFTLQFDNPMNVLSQDMARQFLSSSSPAEKYKFFVKGVQLEQLDQDYRLIEESADQIEEKLRGREQDIMILKHRKVAANQKLDMSDQHESLRNRVRNVRSQMAWAQVEEQERVRSPDIMGLQAGMRSSLEIELARVDEKIATAEAGLGSFDAAIRVAEEETEAAAECVRQGTTKLEQAQSEKVEITARWDEQMTERHDLQAQQRQIRDYLKAAEARINETQQKIEEENQRLVNLSGGSYTRKQEQLERAKVEAAHASTQYVEHQRNADRLYRDLEVAGKEVESLAVPLNRTKADVEQAEKLLWSLSKEGGPKNTGFHDKMPSLLRTIQQEEGFTEKPVGPIGRHVTLLKPEWSSILENSFGTTLNSFVVTSKRDMEILSRIMRNVNWYEMMGILIHQNTSLIISLIRLYGCFRASYIRLIYSNLQIDNELVRRQLIINHGIEQMLLIEKLEEASSVLFDGQKPRNVKRCYCIDQTDRRRGIHLSYNRAGEPSQAPVPAYSGSPRMKSDLASQIRVQRDVVADLRRKLSDQEERFRSARSRLEGCKQARVRHGKSTNELRVILQRKEDHVEELTDVLDKERVEDDHLDVLRATLQEAEEEKRINEGSLKDSMEAMEAMMKGLKAIKQQLASKDADIAASTEELHITQSEVLRAQDKRRKIINDKNIAVERLDDIRREKERINEKREEVSARVIDFSEKASLVSPRVPIPEGETAASLDKKLDRLNRDIQRYNQQLGASRDEIAAEAAKASAAYDRALKQVEEFRLLAGILIETLKHRKKRWVIFRSHISSRAKAQFTYLLSERSFRGRLLTDHESKLLDLQVEPDITKDSTGRGAKTLSGGEKSFSQVCLLLALWEAMGSPVRCLDEFDVYMDHINRKMAIDMLMLAARRSVGVQFILITPGSRAEISLAPDVRVKDAFPLDWQNLNEDKRD</sequence>
<keyword evidence="11" id="KW-0539">Nucleus</keyword>
<feature type="coiled-coil region" evidence="12">
    <location>
        <begin position="441"/>
        <end position="546"/>
    </location>
</feature>
<comment type="subcellular location">
    <subcellularLocation>
        <location evidence="2">Chromosome</location>
    </subcellularLocation>
    <subcellularLocation>
        <location evidence="1">Nucleus</location>
    </subcellularLocation>
</comment>
<dbReference type="VEuPathDB" id="FungiDB:AFLA_008350"/>
<evidence type="ECO:0000259" key="14">
    <source>
        <dbReference type="Pfam" id="PF02463"/>
    </source>
</evidence>
<feature type="domain" description="RecF/RecN/SMC N-terminal" evidence="14">
    <location>
        <begin position="103"/>
        <end position="1137"/>
    </location>
</feature>
<dbReference type="GO" id="GO:0003697">
    <property type="term" value="F:single-stranded DNA binding"/>
    <property type="evidence" value="ECO:0007669"/>
    <property type="project" value="TreeGrafter"/>
</dbReference>
<keyword evidence="16" id="KW-1185">Reference proteome</keyword>
<dbReference type="GO" id="GO:0000724">
    <property type="term" value="P:double-strand break repair via homologous recombination"/>
    <property type="evidence" value="ECO:0007669"/>
    <property type="project" value="TreeGrafter"/>
</dbReference>
<reference evidence="16" key="1">
    <citation type="journal article" date="2021" name="G3 (Bethesda)">
        <title>Chromosome assembled and annotated genome sequence of Aspergillus flavus NRRL 3357.</title>
        <authorList>
            <person name="Skerker J.M."/>
            <person name="Pianalto K.M."/>
            <person name="Mondo S.J."/>
            <person name="Yang K."/>
            <person name="Arkin A.P."/>
            <person name="Keller N.P."/>
            <person name="Grigoriev I.V."/>
            <person name="Louise Glass N.L."/>
        </authorList>
    </citation>
    <scope>NUCLEOTIDE SEQUENCE [LARGE SCALE GENOMIC DNA]</scope>
    <source>
        <strain evidence="16">ATCC 200026 / FGSC A1120 / IAM 13836 / NRRL 3357 / JCM 12722 / SRRC 167</strain>
    </source>
</reference>
<evidence type="ECO:0000256" key="7">
    <source>
        <dbReference type="ARBA" id="ARBA00022840"/>
    </source>
</evidence>
<protein>
    <recommendedName>
        <fullName evidence="14">RecF/RecN/SMC N-terminal domain-containing protein</fullName>
    </recommendedName>
</protein>
<dbReference type="Gene3D" id="3.40.50.300">
    <property type="entry name" value="P-loop containing nucleotide triphosphate hydrolases"/>
    <property type="match status" value="2"/>
</dbReference>
<evidence type="ECO:0000256" key="13">
    <source>
        <dbReference type="SAM" id="MobiDB-lite"/>
    </source>
</evidence>
<keyword evidence="10" id="KW-0234">DNA repair</keyword>
<dbReference type="Proteomes" id="UP000596276">
    <property type="component" value="Chromosome 6"/>
</dbReference>
<organism evidence="15 16">
    <name type="scientific">Aspergillus flavus (strain ATCC 200026 / FGSC A1120 / IAM 13836 / NRRL 3357 / JCM 12722 / SRRC 167)</name>
    <dbReference type="NCBI Taxonomy" id="332952"/>
    <lineage>
        <taxon>Eukaryota</taxon>
        <taxon>Fungi</taxon>
        <taxon>Dikarya</taxon>
        <taxon>Ascomycota</taxon>
        <taxon>Pezizomycotina</taxon>
        <taxon>Eurotiomycetes</taxon>
        <taxon>Eurotiomycetidae</taxon>
        <taxon>Eurotiales</taxon>
        <taxon>Aspergillaceae</taxon>
        <taxon>Aspergillus</taxon>
        <taxon>Aspergillus subgen. Circumdati</taxon>
    </lineage>
</organism>
<dbReference type="GO" id="GO:0003684">
    <property type="term" value="F:damaged DNA binding"/>
    <property type="evidence" value="ECO:0007669"/>
    <property type="project" value="TreeGrafter"/>
</dbReference>
<evidence type="ECO:0000256" key="6">
    <source>
        <dbReference type="ARBA" id="ARBA00022763"/>
    </source>
</evidence>
<comment type="similarity">
    <text evidence="3">Belongs to the SMC family. SMC6 subfamily.</text>
</comment>
<dbReference type="AlphaFoldDB" id="A0A7U2N275"/>
<evidence type="ECO:0000256" key="2">
    <source>
        <dbReference type="ARBA" id="ARBA00004286"/>
    </source>
</evidence>
<name>A0A7U2N275_ASPFN</name>
<evidence type="ECO:0000313" key="15">
    <source>
        <dbReference type="EMBL" id="QRD94161.1"/>
    </source>
</evidence>
<evidence type="ECO:0000256" key="4">
    <source>
        <dbReference type="ARBA" id="ARBA00022454"/>
    </source>
</evidence>
<evidence type="ECO:0000256" key="1">
    <source>
        <dbReference type="ARBA" id="ARBA00004123"/>
    </source>
</evidence>
<accession>A0A7U2N275</accession>
<proteinExistence type="inferred from homology"/>
<dbReference type="GO" id="GO:0035861">
    <property type="term" value="C:site of double-strand break"/>
    <property type="evidence" value="ECO:0007669"/>
    <property type="project" value="TreeGrafter"/>
</dbReference>
<evidence type="ECO:0000256" key="12">
    <source>
        <dbReference type="SAM" id="Coils"/>
    </source>
</evidence>
<feature type="region of interest" description="Disordered" evidence="13">
    <location>
        <begin position="1"/>
        <end position="60"/>
    </location>
</feature>
<evidence type="ECO:0000256" key="8">
    <source>
        <dbReference type="ARBA" id="ARBA00023054"/>
    </source>
</evidence>
<keyword evidence="5" id="KW-0547">Nucleotide-binding</keyword>